<dbReference type="SUPFAM" id="SSF48264">
    <property type="entry name" value="Cytochrome P450"/>
    <property type="match status" value="1"/>
</dbReference>
<name>A0A5N5THP2_9CRUS</name>
<evidence type="ECO:0000256" key="7">
    <source>
        <dbReference type="PIRSR" id="PIRSR602401-1"/>
    </source>
</evidence>
<evidence type="ECO:0000256" key="9">
    <source>
        <dbReference type="SAM" id="Phobius"/>
    </source>
</evidence>
<reference evidence="10 11" key="1">
    <citation type="journal article" date="2019" name="PLoS Biol.">
        <title>Sex chromosomes control vertical transmission of feminizing Wolbachia symbionts in an isopod.</title>
        <authorList>
            <person name="Becking T."/>
            <person name="Chebbi M.A."/>
            <person name="Giraud I."/>
            <person name="Moumen B."/>
            <person name="Laverre T."/>
            <person name="Caubet Y."/>
            <person name="Peccoud J."/>
            <person name="Gilbert C."/>
            <person name="Cordaux R."/>
        </authorList>
    </citation>
    <scope>NUCLEOTIDE SEQUENCE [LARGE SCALE GENOMIC DNA]</scope>
    <source>
        <strain evidence="10">ANa2</strain>
        <tissue evidence="10">Whole body excluding digestive tract and cuticle</tissue>
    </source>
</reference>
<dbReference type="GO" id="GO:0006805">
    <property type="term" value="P:xenobiotic metabolic process"/>
    <property type="evidence" value="ECO:0007669"/>
    <property type="project" value="TreeGrafter"/>
</dbReference>
<dbReference type="FunFam" id="1.10.630.10:FF:000036">
    <property type="entry name" value="CYtochrome P450 family"/>
    <property type="match status" value="1"/>
</dbReference>
<dbReference type="GO" id="GO:0005737">
    <property type="term" value="C:cytoplasm"/>
    <property type="evidence" value="ECO:0007669"/>
    <property type="project" value="TreeGrafter"/>
</dbReference>
<keyword evidence="4 8" id="KW-0560">Oxidoreductase</keyword>
<evidence type="ECO:0000256" key="4">
    <source>
        <dbReference type="ARBA" id="ARBA00023002"/>
    </source>
</evidence>
<dbReference type="InterPro" id="IPR036396">
    <property type="entry name" value="Cyt_P450_sf"/>
</dbReference>
<dbReference type="GO" id="GO:0005506">
    <property type="term" value="F:iron ion binding"/>
    <property type="evidence" value="ECO:0007669"/>
    <property type="project" value="InterPro"/>
</dbReference>
<dbReference type="InterPro" id="IPR050182">
    <property type="entry name" value="Cytochrome_P450_fam2"/>
</dbReference>
<evidence type="ECO:0000313" key="10">
    <source>
        <dbReference type="EMBL" id="KAB7505628.1"/>
    </source>
</evidence>
<dbReference type="PRINTS" id="PR00385">
    <property type="entry name" value="P450"/>
</dbReference>
<feature type="transmembrane region" description="Helical" evidence="9">
    <location>
        <begin position="6"/>
        <end position="31"/>
    </location>
</feature>
<keyword evidence="9" id="KW-0472">Membrane</keyword>
<dbReference type="PROSITE" id="PS00086">
    <property type="entry name" value="CYTOCHROME_P450"/>
    <property type="match status" value="1"/>
</dbReference>
<comment type="caution">
    <text evidence="10">The sequence shown here is derived from an EMBL/GenBank/DDBJ whole genome shotgun (WGS) entry which is preliminary data.</text>
</comment>
<evidence type="ECO:0000256" key="2">
    <source>
        <dbReference type="ARBA" id="ARBA00010617"/>
    </source>
</evidence>
<evidence type="ECO:0000313" key="11">
    <source>
        <dbReference type="Proteomes" id="UP000326759"/>
    </source>
</evidence>
<dbReference type="GO" id="GO:0006082">
    <property type="term" value="P:organic acid metabolic process"/>
    <property type="evidence" value="ECO:0007669"/>
    <property type="project" value="TreeGrafter"/>
</dbReference>
<dbReference type="InterPro" id="IPR001128">
    <property type="entry name" value="Cyt_P450"/>
</dbReference>
<proteinExistence type="inferred from homology"/>
<evidence type="ECO:0000256" key="8">
    <source>
        <dbReference type="RuleBase" id="RU000461"/>
    </source>
</evidence>
<dbReference type="PANTHER" id="PTHR24300:SF413">
    <property type="entry name" value="CYTOCHROME P450 18A1"/>
    <property type="match status" value="1"/>
</dbReference>
<sequence length="523" mass="60349">MGVSTYILDALLNIILKNISPFLVFSIVFLFTKYWFLNIKRSPPGPWGLPIVGYLPFLGKQMHETLHKLSQQYGSVFQFSLGVKKIVVITDPELVRQSFKKEEFTGRPRNELYDMFQGYGVINIAGDRWKEQRRFLHENLRALGMKLSGPGREYMESGIMTEVENLLHSVASYEGKPMNVDVYLKNASANVICNLMMSVTFQKDSPIFQRFMVLHKTGFQLFMKADLANYLPFFRYFPSFQKCMKQLELNREESMSMLKKYVQERRENFDPSQTRDIIDAYLQKEYNDKLEGKEIDYSFDGQLLQVMCDLFSAGQETINVTLNWCLIFLLYNKDVTSKLQQELDSVVGRSRLPSLDDMPHLPYTEATICEVLRRSTVIPLGTPHSTTCDTKIGDYHIPANTTVFSNLYSCHMNPNIWDSPEKFDPNRFIDANGKVFKPKEFMPFGVGRRMCLGQILARSELFLFLSSILHVFNLDFKDGEKPSLIGVLNVSTSPEPYKIRFIPREISILNPKDTFDTKCSRGV</sequence>
<evidence type="ECO:0000256" key="1">
    <source>
        <dbReference type="ARBA" id="ARBA00001971"/>
    </source>
</evidence>
<keyword evidence="9" id="KW-0812">Transmembrane</keyword>
<comment type="cofactor">
    <cofactor evidence="1 7">
        <name>heme</name>
        <dbReference type="ChEBI" id="CHEBI:30413"/>
    </cofactor>
</comment>
<dbReference type="PANTHER" id="PTHR24300">
    <property type="entry name" value="CYTOCHROME P450 508A4-RELATED"/>
    <property type="match status" value="1"/>
</dbReference>
<keyword evidence="5 7" id="KW-0408">Iron</keyword>
<feature type="binding site" description="axial binding residue" evidence="7">
    <location>
        <position position="451"/>
    </location>
    <ligand>
        <name>heme</name>
        <dbReference type="ChEBI" id="CHEBI:30413"/>
    </ligand>
    <ligandPart>
        <name>Fe</name>
        <dbReference type="ChEBI" id="CHEBI:18248"/>
    </ligandPart>
</feature>
<dbReference type="InterPro" id="IPR017972">
    <property type="entry name" value="Cyt_P450_CS"/>
</dbReference>
<dbReference type="GO" id="GO:0008395">
    <property type="term" value="F:steroid hydroxylase activity"/>
    <property type="evidence" value="ECO:0007669"/>
    <property type="project" value="TreeGrafter"/>
</dbReference>
<evidence type="ECO:0000256" key="6">
    <source>
        <dbReference type="ARBA" id="ARBA00023033"/>
    </source>
</evidence>
<dbReference type="OrthoDB" id="1055148at2759"/>
<dbReference type="Pfam" id="PF00067">
    <property type="entry name" value="p450"/>
    <property type="match status" value="1"/>
</dbReference>
<dbReference type="Gene3D" id="1.10.630.10">
    <property type="entry name" value="Cytochrome P450"/>
    <property type="match status" value="1"/>
</dbReference>
<keyword evidence="6 8" id="KW-0503">Monooxygenase</keyword>
<evidence type="ECO:0000256" key="3">
    <source>
        <dbReference type="ARBA" id="ARBA00022723"/>
    </source>
</evidence>
<accession>A0A5N5THP2</accession>
<keyword evidence="3 7" id="KW-0479">Metal-binding</keyword>
<protein>
    <submittedName>
        <fullName evidence="10">Cytochrome P450</fullName>
    </submittedName>
</protein>
<dbReference type="PRINTS" id="PR00463">
    <property type="entry name" value="EP450I"/>
</dbReference>
<dbReference type="GO" id="GO:0016712">
    <property type="term" value="F:oxidoreductase activity, acting on paired donors, with incorporation or reduction of molecular oxygen, reduced flavin or flavoprotein as one donor, and incorporation of one atom of oxygen"/>
    <property type="evidence" value="ECO:0007669"/>
    <property type="project" value="TreeGrafter"/>
</dbReference>
<comment type="similarity">
    <text evidence="2 8">Belongs to the cytochrome P450 family.</text>
</comment>
<keyword evidence="9" id="KW-1133">Transmembrane helix</keyword>
<dbReference type="GO" id="GO:0020037">
    <property type="term" value="F:heme binding"/>
    <property type="evidence" value="ECO:0007669"/>
    <property type="project" value="InterPro"/>
</dbReference>
<keyword evidence="11" id="KW-1185">Reference proteome</keyword>
<dbReference type="EMBL" id="SEYY01001173">
    <property type="protein sequence ID" value="KAB7505628.1"/>
    <property type="molecule type" value="Genomic_DNA"/>
</dbReference>
<dbReference type="InterPro" id="IPR002401">
    <property type="entry name" value="Cyt_P450_E_grp-I"/>
</dbReference>
<dbReference type="Proteomes" id="UP000326759">
    <property type="component" value="Unassembled WGS sequence"/>
</dbReference>
<keyword evidence="7 8" id="KW-0349">Heme</keyword>
<evidence type="ECO:0000256" key="5">
    <source>
        <dbReference type="ARBA" id="ARBA00023004"/>
    </source>
</evidence>
<organism evidence="10 11">
    <name type="scientific">Armadillidium nasatum</name>
    <dbReference type="NCBI Taxonomy" id="96803"/>
    <lineage>
        <taxon>Eukaryota</taxon>
        <taxon>Metazoa</taxon>
        <taxon>Ecdysozoa</taxon>
        <taxon>Arthropoda</taxon>
        <taxon>Crustacea</taxon>
        <taxon>Multicrustacea</taxon>
        <taxon>Malacostraca</taxon>
        <taxon>Eumalacostraca</taxon>
        <taxon>Peracarida</taxon>
        <taxon>Isopoda</taxon>
        <taxon>Oniscidea</taxon>
        <taxon>Crinocheta</taxon>
        <taxon>Armadillidiidae</taxon>
        <taxon>Armadillidium</taxon>
    </lineage>
</organism>
<dbReference type="AlphaFoldDB" id="A0A5N5THP2"/>
<gene>
    <name evidence="10" type="ORF">Anas_03197</name>
</gene>